<dbReference type="EMBL" id="ACLF03000002">
    <property type="protein sequence ID" value="EFQ84367.1"/>
    <property type="molecule type" value="Genomic_DNA"/>
</dbReference>
<sequence>MFDITNPNAGLDPERTATITVSAEQLGAAVDLLGTLNRLTNGSDALRMIARELHWYAVRRRRPLGTTTGPGPLPNPLEGHEAPGEAPILGSRAGTAAPTFTVYLLGDDEAVLLVATGTDDMMPIRDDPPPPISGADSASVGGVASSCRLGHGVCLAQPLRRRPPRWRVPWLNRSECGPSATS</sequence>
<keyword evidence="2" id="KW-1185">Reference proteome</keyword>
<dbReference type="Proteomes" id="UP000003111">
    <property type="component" value="Unassembled WGS sequence"/>
</dbReference>
<organism evidence="1 2">
    <name type="scientific">Aeromicrobium marinum DSM 15272</name>
    <dbReference type="NCBI Taxonomy" id="585531"/>
    <lineage>
        <taxon>Bacteria</taxon>
        <taxon>Bacillati</taxon>
        <taxon>Actinomycetota</taxon>
        <taxon>Actinomycetes</taxon>
        <taxon>Propionibacteriales</taxon>
        <taxon>Nocardioidaceae</taxon>
        <taxon>Aeromicrobium</taxon>
    </lineage>
</organism>
<gene>
    <name evidence="1" type="ORF">HMPREF0063_10219</name>
</gene>
<evidence type="ECO:0000313" key="1">
    <source>
        <dbReference type="EMBL" id="EFQ84367.1"/>
    </source>
</evidence>
<dbReference type="RefSeq" id="WP_007079101.1">
    <property type="nucleotide sequence ID" value="NZ_CM001024.1"/>
</dbReference>
<protein>
    <submittedName>
        <fullName evidence="1">Uncharacterized protein</fullName>
    </submittedName>
</protein>
<evidence type="ECO:0000313" key="2">
    <source>
        <dbReference type="Proteomes" id="UP000003111"/>
    </source>
</evidence>
<dbReference type="HOGENOM" id="CLU_1479105_0_0_11"/>
<reference evidence="1" key="1">
    <citation type="submission" date="2010-08" db="EMBL/GenBank/DDBJ databases">
        <authorList>
            <person name="Muzny D."/>
            <person name="Qin X."/>
            <person name="Buhay C."/>
            <person name="Dugan-Rocha S."/>
            <person name="Ding Y."/>
            <person name="Chen G."/>
            <person name="Hawes A."/>
            <person name="Holder M."/>
            <person name="Jhangiani S."/>
            <person name="Johnson A."/>
            <person name="Khan Z."/>
            <person name="Li Z."/>
            <person name="Liu W."/>
            <person name="Liu X."/>
            <person name="Perez L."/>
            <person name="Shen H."/>
            <person name="Wang Q."/>
            <person name="Watt J."/>
            <person name="Xi L."/>
            <person name="Xin Y."/>
            <person name="Zhou J."/>
            <person name="Deng J."/>
            <person name="Jiang H."/>
            <person name="Liu Y."/>
            <person name="Qu J."/>
            <person name="Song X.-Z."/>
            <person name="Zhang L."/>
            <person name="Villasana D."/>
            <person name="Johnson A."/>
            <person name="Liu J."/>
            <person name="Liyanage D."/>
            <person name="Lorensuhewa L."/>
            <person name="Robinson T."/>
            <person name="Song A."/>
            <person name="Song B.-B."/>
            <person name="Dinh H."/>
            <person name="Thornton R."/>
            <person name="Coyle M."/>
            <person name="Francisco L."/>
            <person name="Jackson L."/>
            <person name="Javaid M."/>
            <person name="Korchina V."/>
            <person name="Kovar C."/>
            <person name="Mata R."/>
            <person name="Mathew T."/>
            <person name="Ngo R."/>
            <person name="Nguyen L."/>
            <person name="Nguyen N."/>
            <person name="Okwuonu G."/>
            <person name="Ongeri F."/>
            <person name="Pham C."/>
            <person name="Simmons D."/>
            <person name="Wilczek-Boney K."/>
            <person name="Hale W."/>
            <person name="Jakkamsetti A."/>
            <person name="Pham P."/>
            <person name="Ruth R."/>
            <person name="San Lucas F."/>
            <person name="Warren J."/>
            <person name="Zhang J."/>
            <person name="Zhao Z."/>
            <person name="Zhou C."/>
            <person name="Zhu D."/>
            <person name="Lee S."/>
            <person name="Bess C."/>
            <person name="Blankenburg K."/>
            <person name="Forbes L."/>
            <person name="Fu Q."/>
            <person name="Gubbala S."/>
            <person name="Hirani K."/>
            <person name="Jayaseelan J.C."/>
            <person name="Lara F."/>
            <person name="Munidasa M."/>
            <person name="Palculict T."/>
            <person name="Patil S."/>
            <person name="Pu L.-L."/>
            <person name="Saada N."/>
            <person name="Tang L."/>
            <person name="Weissenberger G."/>
            <person name="Zhu Y."/>
            <person name="Hemphill L."/>
            <person name="Shang Y."/>
            <person name="Youmans B."/>
            <person name="Ayvaz T."/>
            <person name="Ross M."/>
            <person name="Santibanez J."/>
            <person name="Aqrawi P."/>
            <person name="Gross S."/>
            <person name="Joshi V."/>
            <person name="Fowler G."/>
            <person name="Nazareth L."/>
            <person name="Reid J."/>
            <person name="Worley K."/>
            <person name="Petrosino J."/>
            <person name="Highlander S."/>
            <person name="Gibbs R."/>
        </authorList>
    </citation>
    <scope>NUCLEOTIDE SEQUENCE [LARGE SCALE GENOMIC DNA]</scope>
    <source>
        <strain evidence="1">DSM 15272</strain>
    </source>
</reference>
<proteinExistence type="predicted"/>
<name>E2S862_9ACTN</name>
<comment type="caution">
    <text evidence="1">The sequence shown here is derived from an EMBL/GenBank/DDBJ whole genome shotgun (WGS) entry which is preliminary data.</text>
</comment>
<accession>E2S862</accession>
<dbReference type="AlphaFoldDB" id="E2S862"/>